<keyword evidence="2" id="KW-1185">Reference proteome</keyword>
<sequence>MAKKTPKTDVTDELIASLQEAVGIMDGTLAPGRAYQVEVPDLDVKAAGE</sequence>
<organism evidence="1 2">
    <name type="scientific">Nitrospirillum iridis</name>
    <dbReference type="NCBI Taxonomy" id="765888"/>
    <lineage>
        <taxon>Bacteria</taxon>
        <taxon>Pseudomonadati</taxon>
        <taxon>Pseudomonadota</taxon>
        <taxon>Alphaproteobacteria</taxon>
        <taxon>Rhodospirillales</taxon>
        <taxon>Azospirillaceae</taxon>
        <taxon>Nitrospirillum</taxon>
    </lineage>
</organism>
<protein>
    <submittedName>
        <fullName evidence="1">Uncharacterized protein</fullName>
    </submittedName>
</protein>
<dbReference type="AlphaFoldDB" id="A0A7X0AWN2"/>
<name>A0A7X0AWN2_9PROT</name>
<dbReference type="RefSeq" id="WP_184799936.1">
    <property type="nucleotide sequence ID" value="NZ_JACIIZ010000005.1"/>
</dbReference>
<dbReference type="EMBL" id="JACIIZ010000005">
    <property type="protein sequence ID" value="MBB6251435.1"/>
    <property type="molecule type" value="Genomic_DNA"/>
</dbReference>
<evidence type="ECO:0000313" key="1">
    <source>
        <dbReference type="EMBL" id="MBB6251435.1"/>
    </source>
</evidence>
<proteinExistence type="predicted"/>
<reference evidence="1 2" key="1">
    <citation type="submission" date="2020-08" db="EMBL/GenBank/DDBJ databases">
        <title>Genomic Encyclopedia of Type Strains, Phase IV (KMG-IV): sequencing the most valuable type-strain genomes for metagenomic binning, comparative biology and taxonomic classification.</title>
        <authorList>
            <person name="Goeker M."/>
        </authorList>
    </citation>
    <scope>NUCLEOTIDE SEQUENCE [LARGE SCALE GENOMIC DNA]</scope>
    <source>
        <strain evidence="1 2">DSM 22198</strain>
    </source>
</reference>
<accession>A0A7X0AWN2</accession>
<dbReference type="Proteomes" id="UP000539175">
    <property type="component" value="Unassembled WGS sequence"/>
</dbReference>
<gene>
    <name evidence="1" type="ORF">FHS74_001986</name>
</gene>
<evidence type="ECO:0000313" key="2">
    <source>
        <dbReference type="Proteomes" id="UP000539175"/>
    </source>
</evidence>
<comment type="caution">
    <text evidence="1">The sequence shown here is derived from an EMBL/GenBank/DDBJ whole genome shotgun (WGS) entry which is preliminary data.</text>
</comment>